<feature type="coiled-coil region" evidence="5">
    <location>
        <begin position="299"/>
        <end position="329"/>
    </location>
</feature>
<evidence type="ECO:0000256" key="5">
    <source>
        <dbReference type="SAM" id="Coils"/>
    </source>
</evidence>
<evidence type="ECO:0000313" key="12">
    <source>
        <dbReference type="Proteomes" id="UP000231962"/>
    </source>
</evidence>
<reference evidence="12 13" key="1">
    <citation type="submission" date="2017-07" db="EMBL/GenBank/DDBJ databases">
        <title>Leptospira spp. isolated from tropical soils.</title>
        <authorList>
            <person name="Thibeaux R."/>
            <person name="Iraola G."/>
            <person name="Ferres I."/>
            <person name="Bierque E."/>
            <person name="Girault D."/>
            <person name="Soupe-Gilbert M.-E."/>
            <person name="Picardeau M."/>
            <person name="Goarant C."/>
        </authorList>
    </citation>
    <scope>NUCLEOTIDE SEQUENCE [LARGE SCALE GENOMIC DNA]</scope>
    <source>
        <strain evidence="11 13">FH1-B-B1</strain>
        <strain evidence="10 12">FH1-B-C1</strain>
    </source>
</reference>
<dbReference type="InterPro" id="IPR000700">
    <property type="entry name" value="PAS-assoc_C"/>
</dbReference>
<keyword evidence="3 4" id="KW-0597">Phosphoprotein</keyword>
<dbReference type="GO" id="GO:0000155">
    <property type="term" value="F:phosphorelay sensor kinase activity"/>
    <property type="evidence" value="ECO:0007669"/>
    <property type="project" value="InterPro"/>
</dbReference>
<dbReference type="CDD" id="cd00082">
    <property type="entry name" value="HisKA"/>
    <property type="match status" value="1"/>
</dbReference>
<feature type="domain" description="Response regulatory" evidence="7">
    <location>
        <begin position="2"/>
        <end position="119"/>
    </location>
</feature>
<dbReference type="InterPro" id="IPR001789">
    <property type="entry name" value="Sig_transdc_resp-reg_receiver"/>
</dbReference>
<feature type="domain" description="Histidine kinase" evidence="6">
    <location>
        <begin position="335"/>
        <end position="559"/>
    </location>
</feature>
<sequence length="699" mass="79737">MIVLIVDDSSSNRRLLTAQLAGLGHNVLSATDGRDALEILENTNVDLIISDILMPGMDGYQFCNEVRQSPKFCDLPFIFYTATYTSQSDERFSIDLGADIFLRKPASLRTIMNTIDEVMRIPKEDRKIHQLFKEEDTLKEYNSRLVEKLEEKNFELRRRTEELELEIEERKNFENRIKESEERFRQLTDAIREVFWMTNLEQTEILYISHAYEEVWGRSCESLYKDPDSWWKAIHPEDRLRVHQGLIPEKHMQAEYTEEYRIIRSDGSIRWIQDRSFPVRNEKGEVIRIAGIAEDTTERVNREQKLKEIEAKRKELQEQLVQAQKFESLGTLASGIAHDFNNILTILLGHISILGHIKSNPDKFSRSVDALQKTAQRGAALVQQLLTFARKTEFKPELIQLNDIVIEVHKLLDQTIPKNIKIDLKLDKELPLMLADSNQIHQVLLNLCVNGRDAMPKGGSLCLETKVISGTGNLSLPVVTKGITNKYLLLKVSDTGIGMDENTRRKVFEPFFTTKGPGKGTGLGLALVYSIVEKHFGSIEIDSELGKGTTVRIFFPIPQEEITVEKGDFSGIQEIPGGKETVLFIEDEIMLRDLIRTMLEFKGYAILTAADGEEGVSIFNQRKEDISLVITDYGLPKLTGSEVFSRIKDIKPEVKMILATGFIDPEIKADLSDMGVSRFIQKPYFVSEVFSAIREVLDS</sequence>
<evidence type="ECO:0000259" key="7">
    <source>
        <dbReference type="PROSITE" id="PS50110"/>
    </source>
</evidence>
<evidence type="ECO:0000256" key="3">
    <source>
        <dbReference type="ARBA" id="ARBA00022553"/>
    </source>
</evidence>
<keyword evidence="12" id="KW-1185">Reference proteome</keyword>
<dbReference type="Proteomes" id="UP000231990">
    <property type="component" value="Unassembled WGS sequence"/>
</dbReference>
<evidence type="ECO:0000256" key="4">
    <source>
        <dbReference type="PROSITE-ProRule" id="PRU00169"/>
    </source>
</evidence>
<dbReference type="PANTHER" id="PTHR43547:SF2">
    <property type="entry name" value="HYBRID SIGNAL TRANSDUCTION HISTIDINE KINASE C"/>
    <property type="match status" value="1"/>
</dbReference>
<dbReference type="SMART" id="SM00091">
    <property type="entry name" value="PAS"/>
    <property type="match status" value="1"/>
</dbReference>
<comment type="caution">
    <text evidence="11">The sequence shown here is derived from an EMBL/GenBank/DDBJ whole genome shotgun (WGS) entry which is preliminary data.</text>
</comment>
<keyword evidence="5" id="KW-0175">Coiled coil</keyword>
<dbReference type="Gene3D" id="1.10.287.130">
    <property type="match status" value="1"/>
</dbReference>
<dbReference type="SMART" id="SM00086">
    <property type="entry name" value="PAC"/>
    <property type="match status" value="1"/>
</dbReference>
<evidence type="ECO:0000256" key="1">
    <source>
        <dbReference type="ARBA" id="ARBA00000085"/>
    </source>
</evidence>
<dbReference type="SMART" id="SM00387">
    <property type="entry name" value="HATPase_c"/>
    <property type="match status" value="1"/>
</dbReference>
<dbReference type="PROSITE" id="PS50109">
    <property type="entry name" value="HIS_KIN"/>
    <property type="match status" value="1"/>
</dbReference>
<dbReference type="PROSITE" id="PS50110">
    <property type="entry name" value="RESPONSE_REGULATORY"/>
    <property type="match status" value="2"/>
</dbReference>
<dbReference type="SMART" id="SM00448">
    <property type="entry name" value="REC"/>
    <property type="match status" value="2"/>
</dbReference>
<dbReference type="PROSITE" id="PS50113">
    <property type="entry name" value="PAC"/>
    <property type="match status" value="1"/>
</dbReference>
<comment type="catalytic activity">
    <reaction evidence="1">
        <text>ATP + protein L-histidine = ADP + protein N-phospho-L-histidine.</text>
        <dbReference type="EC" id="2.7.13.3"/>
    </reaction>
</comment>
<dbReference type="SUPFAM" id="SSF47384">
    <property type="entry name" value="Homodimeric domain of signal transducing histidine kinase"/>
    <property type="match status" value="1"/>
</dbReference>
<dbReference type="InterPro" id="IPR013655">
    <property type="entry name" value="PAS_fold_3"/>
</dbReference>
<dbReference type="SMART" id="SM00388">
    <property type="entry name" value="HisKA"/>
    <property type="match status" value="1"/>
</dbReference>
<keyword evidence="11" id="KW-0418">Kinase</keyword>
<feature type="coiled-coil region" evidence="5">
    <location>
        <begin position="146"/>
        <end position="190"/>
    </location>
</feature>
<dbReference type="Pfam" id="PF00512">
    <property type="entry name" value="HisKA"/>
    <property type="match status" value="1"/>
</dbReference>
<evidence type="ECO:0000313" key="10">
    <source>
        <dbReference type="EMBL" id="PJZ69477.1"/>
    </source>
</evidence>
<dbReference type="InterPro" id="IPR005467">
    <property type="entry name" value="His_kinase_dom"/>
</dbReference>
<dbReference type="SUPFAM" id="SSF52172">
    <property type="entry name" value="CheY-like"/>
    <property type="match status" value="2"/>
</dbReference>
<feature type="modified residue" description="4-aspartylphosphate" evidence="4">
    <location>
        <position position="632"/>
    </location>
</feature>
<feature type="modified residue" description="4-aspartylphosphate" evidence="4">
    <location>
        <position position="51"/>
    </location>
</feature>
<evidence type="ECO:0000259" key="9">
    <source>
        <dbReference type="PROSITE" id="PS50113"/>
    </source>
</evidence>
<dbReference type="NCBIfam" id="TIGR00229">
    <property type="entry name" value="sensory_box"/>
    <property type="match status" value="1"/>
</dbReference>
<dbReference type="InterPro" id="IPR011006">
    <property type="entry name" value="CheY-like_superfamily"/>
</dbReference>
<evidence type="ECO:0000259" key="6">
    <source>
        <dbReference type="PROSITE" id="PS50109"/>
    </source>
</evidence>
<feature type="domain" description="PAS" evidence="8">
    <location>
        <begin position="180"/>
        <end position="246"/>
    </location>
</feature>
<dbReference type="InterPro" id="IPR035965">
    <property type="entry name" value="PAS-like_dom_sf"/>
</dbReference>
<feature type="domain" description="PAC" evidence="9">
    <location>
        <begin position="256"/>
        <end position="308"/>
    </location>
</feature>
<evidence type="ECO:0000313" key="13">
    <source>
        <dbReference type="Proteomes" id="UP000231990"/>
    </source>
</evidence>
<dbReference type="Pfam" id="PF02518">
    <property type="entry name" value="HATPase_c"/>
    <property type="match status" value="1"/>
</dbReference>
<dbReference type="Gene3D" id="3.40.50.2300">
    <property type="match status" value="2"/>
</dbReference>
<feature type="domain" description="Response regulatory" evidence="7">
    <location>
        <begin position="581"/>
        <end position="697"/>
    </location>
</feature>
<dbReference type="Pfam" id="PF08447">
    <property type="entry name" value="PAS_3"/>
    <property type="match status" value="1"/>
</dbReference>
<proteinExistence type="predicted"/>
<dbReference type="InterPro" id="IPR036097">
    <property type="entry name" value="HisK_dim/P_sf"/>
</dbReference>
<gene>
    <name evidence="10" type="ORF">CH360_10745</name>
    <name evidence="11" type="ORF">CH373_15405</name>
</gene>
<dbReference type="CDD" id="cd00156">
    <property type="entry name" value="REC"/>
    <property type="match status" value="2"/>
</dbReference>
<evidence type="ECO:0000256" key="2">
    <source>
        <dbReference type="ARBA" id="ARBA00012438"/>
    </source>
</evidence>
<dbReference type="Proteomes" id="UP000231962">
    <property type="component" value="Unassembled WGS sequence"/>
</dbReference>
<dbReference type="CDD" id="cd00130">
    <property type="entry name" value="PAS"/>
    <property type="match status" value="1"/>
</dbReference>
<dbReference type="InterPro" id="IPR001610">
    <property type="entry name" value="PAC"/>
</dbReference>
<dbReference type="AlphaFoldDB" id="A0A2M9ZJU1"/>
<evidence type="ECO:0000313" key="11">
    <source>
        <dbReference type="EMBL" id="PJZ72302.1"/>
    </source>
</evidence>
<dbReference type="InterPro" id="IPR003661">
    <property type="entry name" value="HisK_dim/P_dom"/>
</dbReference>
<dbReference type="InterPro" id="IPR004358">
    <property type="entry name" value="Sig_transdc_His_kin-like_C"/>
</dbReference>
<keyword evidence="11" id="KW-0808">Transferase</keyword>
<dbReference type="InterPro" id="IPR036890">
    <property type="entry name" value="HATPase_C_sf"/>
</dbReference>
<dbReference type="SUPFAM" id="SSF55785">
    <property type="entry name" value="PYP-like sensor domain (PAS domain)"/>
    <property type="match status" value="1"/>
</dbReference>
<dbReference type="EC" id="2.7.13.3" evidence="2"/>
<dbReference type="PRINTS" id="PR00344">
    <property type="entry name" value="BCTRLSENSOR"/>
</dbReference>
<dbReference type="Pfam" id="PF00072">
    <property type="entry name" value="Response_reg"/>
    <property type="match status" value="2"/>
</dbReference>
<dbReference type="EMBL" id="NPDY01000009">
    <property type="protein sequence ID" value="PJZ69477.1"/>
    <property type="molecule type" value="Genomic_DNA"/>
</dbReference>
<dbReference type="OrthoDB" id="9815750at2"/>
<dbReference type="EMBL" id="NPDZ01000011">
    <property type="protein sequence ID" value="PJZ72302.1"/>
    <property type="molecule type" value="Genomic_DNA"/>
</dbReference>
<dbReference type="Gene3D" id="3.30.565.10">
    <property type="entry name" value="Histidine kinase-like ATPase, C-terminal domain"/>
    <property type="match status" value="1"/>
</dbReference>
<dbReference type="InterPro" id="IPR000014">
    <property type="entry name" value="PAS"/>
</dbReference>
<evidence type="ECO:0000259" key="8">
    <source>
        <dbReference type="PROSITE" id="PS50112"/>
    </source>
</evidence>
<dbReference type="Gene3D" id="3.30.450.20">
    <property type="entry name" value="PAS domain"/>
    <property type="match status" value="1"/>
</dbReference>
<protein>
    <recommendedName>
        <fullName evidence="2">histidine kinase</fullName>
        <ecNumber evidence="2">2.7.13.3</ecNumber>
    </recommendedName>
</protein>
<accession>A0A2M9ZJU1</accession>
<dbReference type="PROSITE" id="PS50112">
    <property type="entry name" value="PAS"/>
    <property type="match status" value="1"/>
</dbReference>
<dbReference type="PANTHER" id="PTHR43547">
    <property type="entry name" value="TWO-COMPONENT HISTIDINE KINASE"/>
    <property type="match status" value="1"/>
</dbReference>
<dbReference type="SUPFAM" id="SSF55874">
    <property type="entry name" value="ATPase domain of HSP90 chaperone/DNA topoisomerase II/histidine kinase"/>
    <property type="match status" value="1"/>
</dbReference>
<name>A0A2M9ZJU1_9LEPT</name>
<dbReference type="InterPro" id="IPR003594">
    <property type="entry name" value="HATPase_dom"/>
</dbReference>
<dbReference type="RefSeq" id="WP_100714039.1">
    <property type="nucleotide sequence ID" value="NZ_NPDY01000009.1"/>
</dbReference>
<organism evidence="11 13">
    <name type="scientific">Leptospira perolatii</name>
    <dbReference type="NCBI Taxonomy" id="2023191"/>
    <lineage>
        <taxon>Bacteria</taxon>
        <taxon>Pseudomonadati</taxon>
        <taxon>Spirochaetota</taxon>
        <taxon>Spirochaetia</taxon>
        <taxon>Leptospirales</taxon>
        <taxon>Leptospiraceae</taxon>
        <taxon>Leptospira</taxon>
    </lineage>
</organism>